<name>A0A016VUT9_9BILA</name>
<reference evidence="3" key="1">
    <citation type="journal article" date="2015" name="Nat. Genet.">
        <title>The genome and transcriptome of the zoonotic hookworm Ancylostoma ceylanicum identify infection-specific gene families.</title>
        <authorList>
            <person name="Schwarz E.M."/>
            <person name="Hu Y."/>
            <person name="Antoshechkin I."/>
            <person name="Miller M.M."/>
            <person name="Sternberg P.W."/>
            <person name="Aroian R.V."/>
        </authorList>
    </citation>
    <scope>NUCLEOTIDE SEQUENCE</scope>
    <source>
        <strain evidence="3">HY135</strain>
    </source>
</reference>
<proteinExistence type="predicted"/>
<keyword evidence="3" id="KW-1185">Reference proteome</keyword>
<organism evidence="2 3">
    <name type="scientific">Ancylostoma ceylanicum</name>
    <dbReference type="NCBI Taxonomy" id="53326"/>
    <lineage>
        <taxon>Eukaryota</taxon>
        <taxon>Metazoa</taxon>
        <taxon>Ecdysozoa</taxon>
        <taxon>Nematoda</taxon>
        <taxon>Chromadorea</taxon>
        <taxon>Rhabditida</taxon>
        <taxon>Rhabditina</taxon>
        <taxon>Rhabditomorpha</taxon>
        <taxon>Strongyloidea</taxon>
        <taxon>Ancylostomatidae</taxon>
        <taxon>Ancylostomatinae</taxon>
        <taxon>Ancylostoma</taxon>
    </lineage>
</organism>
<gene>
    <name evidence="2" type="primary">Acey_s0004.g2121</name>
    <name evidence="2" type="ORF">Y032_0004g2121</name>
</gene>
<comment type="caution">
    <text evidence="2">The sequence shown here is derived from an EMBL/GenBank/DDBJ whole genome shotgun (WGS) entry which is preliminary data.</text>
</comment>
<evidence type="ECO:0000313" key="2">
    <source>
        <dbReference type="EMBL" id="EYC31374.1"/>
    </source>
</evidence>
<feature type="compositionally biased region" description="Basic and acidic residues" evidence="1">
    <location>
        <begin position="1"/>
        <end position="15"/>
    </location>
</feature>
<sequence>MHTRKEEREAKELRSTRPRHSLSQQFERPLGRKNKLMNCITDTYRTVSCVCGVVDRRHVAWTLILRKNCVVEYLE</sequence>
<feature type="region of interest" description="Disordered" evidence="1">
    <location>
        <begin position="1"/>
        <end position="27"/>
    </location>
</feature>
<protein>
    <submittedName>
        <fullName evidence="2">Uncharacterized protein</fullName>
    </submittedName>
</protein>
<dbReference type="AlphaFoldDB" id="A0A016VUT9"/>
<evidence type="ECO:0000256" key="1">
    <source>
        <dbReference type="SAM" id="MobiDB-lite"/>
    </source>
</evidence>
<dbReference type="Proteomes" id="UP000024635">
    <property type="component" value="Unassembled WGS sequence"/>
</dbReference>
<evidence type="ECO:0000313" key="3">
    <source>
        <dbReference type="Proteomes" id="UP000024635"/>
    </source>
</evidence>
<dbReference type="EMBL" id="JARK01001340">
    <property type="protein sequence ID" value="EYC31374.1"/>
    <property type="molecule type" value="Genomic_DNA"/>
</dbReference>
<accession>A0A016VUT9</accession>